<keyword evidence="4" id="KW-1133">Transmembrane helix</keyword>
<evidence type="ECO:0000256" key="1">
    <source>
        <dbReference type="ARBA" id="ARBA00010531"/>
    </source>
</evidence>
<dbReference type="PATRIC" id="fig|1527444.3.peg.101"/>
<dbReference type="AlphaFoldDB" id="A0A086CIM9"/>
<feature type="transmembrane region" description="Helical" evidence="4">
    <location>
        <begin position="62"/>
        <end position="86"/>
    </location>
</feature>
<dbReference type="GO" id="GO:1990904">
    <property type="term" value="C:ribonucleoprotein complex"/>
    <property type="evidence" value="ECO:0007669"/>
    <property type="project" value="UniProtKB-KW"/>
</dbReference>
<keyword evidence="3" id="KW-0687">Ribonucleoprotein</keyword>
<evidence type="ECO:0000313" key="6">
    <source>
        <dbReference type="Proteomes" id="UP000028922"/>
    </source>
</evidence>
<keyword evidence="4" id="KW-0472">Membrane</keyword>
<keyword evidence="2" id="KW-0689">Ribosomal protein</keyword>
<keyword evidence="4" id="KW-0812">Transmembrane</keyword>
<evidence type="ECO:0000256" key="3">
    <source>
        <dbReference type="ARBA" id="ARBA00023274"/>
    </source>
</evidence>
<comment type="caution">
    <text evidence="5">The sequence shown here is derived from an EMBL/GenBank/DDBJ whole genome shotgun (WGS) entry which is preliminary data.</text>
</comment>
<dbReference type="GO" id="GO:0005840">
    <property type="term" value="C:ribosome"/>
    <property type="evidence" value="ECO:0007669"/>
    <property type="project" value="UniProtKB-KW"/>
</dbReference>
<protein>
    <submittedName>
        <fullName evidence="5">Uncharacterized protein</fullName>
    </submittedName>
</protein>
<feature type="transmembrane region" description="Helical" evidence="4">
    <location>
        <begin position="32"/>
        <end position="55"/>
    </location>
</feature>
<dbReference type="eggNOG" id="ENOG50331CC">
    <property type="taxonomic scope" value="Bacteria"/>
</dbReference>
<gene>
    <name evidence="5" type="ORF">ucyna2_00102</name>
</gene>
<dbReference type="Proteomes" id="UP000028922">
    <property type="component" value="Unassembled WGS sequence"/>
</dbReference>
<dbReference type="PROSITE" id="PS01199">
    <property type="entry name" value="RIBOSOMAL_L1"/>
    <property type="match status" value="1"/>
</dbReference>
<comment type="similarity">
    <text evidence="1">Belongs to the universal ribosomal protein uL1 family.</text>
</comment>
<organism evidence="5 6">
    <name type="scientific">Candidatus Atelocyanobacterium thalassa isolate SIO64986</name>
    <dbReference type="NCBI Taxonomy" id="1527444"/>
    <lineage>
        <taxon>Bacteria</taxon>
        <taxon>Bacillati</taxon>
        <taxon>Cyanobacteriota</taxon>
        <taxon>Cyanophyceae</taxon>
        <taxon>Oscillatoriophycideae</taxon>
        <taxon>Chroococcales</taxon>
        <taxon>Aphanothecaceae</taxon>
        <taxon>Candidatus Atelocyanobacterium</taxon>
        <taxon>Candidatus Atelocyanobacterium thalassae</taxon>
    </lineage>
</organism>
<sequence>MNVFIEHLNVSPIVKTFLFNLTNGDITLISGFFWLFVAALFSTISGAIGGIILAGKDLGYELAGILGGLLGPAGGIPVAIIGLIILKFI</sequence>
<evidence type="ECO:0000256" key="4">
    <source>
        <dbReference type="SAM" id="Phobius"/>
    </source>
</evidence>
<reference evidence="5 6" key="1">
    <citation type="submission" date="2014-08" db="EMBL/GenBank/DDBJ databases">
        <title>Comparative genomics reveals surprising divergence of two closely related strains of uncultivated UCYN-A cyanobacteria.</title>
        <authorList>
            <person name="Bombar D."/>
            <person name="Heller P."/>
            <person name="Sanchez-Baracaldo P."/>
            <person name="Carter B.J."/>
            <person name="Zert J.P."/>
        </authorList>
    </citation>
    <scope>NUCLEOTIDE SEQUENCE [LARGE SCALE GENOMIC DNA]</scope>
</reference>
<evidence type="ECO:0000313" key="5">
    <source>
        <dbReference type="EMBL" id="KFF42043.1"/>
    </source>
</evidence>
<evidence type="ECO:0000256" key="2">
    <source>
        <dbReference type="ARBA" id="ARBA00022980"/>
    </source>
</evidence>
<accession>A0A086CIM9</accession>
<dbReference type="InterPro" id="IPR023673">
    <property type="entry name" value="Ribosomal_uL1_CS"/>
</dbReference>
<dbReference type="EMBL" id="JPSP01000001">
    <property type="protein sequence ID" value="KFF42043.1"/>
    <property type="molecule type" value="Genomic_DNA"/>
</dbReference>
<name>A0A086CIM9_9CHRO</name>
<dbReference type="STRING" id="1527444.ucyna2_00102"/>
<proteinExistence type="inferred from homology"/>